<sequence>MKDVLAEAKRLMALGAADAHRPYEHLYEARQQLLAATAQTPQDQLLRLSLLGQIAMAVEEPHEAQPCLEKALAVLPASAPLLAFVGSLAPDAAASTVPNALPPPSHLVPANINVDLVDVVELLNQLGILWCHRSQHAKALSYLATADALCATDADTDAPLGTAHTHTMFYLAQVYGHVGDAATSAHYCQQTLRRQLQASGPLTDELPPDWVKNCLGLATFYTTTHAPAAAIECVLACKHATPQNDDIDDDLRGRIALVEAKIYLDVLQRPPTVLAPPPPPLFPSLPHPASANDLWPLMSPLTSLDDARPLFKRAMACLDVAKEVFVLDGHVTDHIRVLQLQSSAYARLLPYEPDRKRQMAMLTRRLSYLTPLLFHPDGSDAVDLNRNAFGYLVQELLFEAADVYGALHDLKCLHLSKAYAQTNSYGQDGIRCYTRFLQLYYFQQGTDARSEIDVPLPRPLRRPTHLSSDEDLLPFFTGVFYLARLYGKLQFLDTAATVHAWSESLRLHEYVVALTASATCFQAERAISLEMTQLLPEKINRAHFGSR</sequence>
<name>A0A067BSF0_SAPPC</name>
<dbReference type="OMA" id="ICRECWY"/>
<dbReference type="AlphaFoldDB" id="A0A067BSF0"/>
<dbReference type="RefSeq" id="XP_012209546.1">
    <property type="nucleotide sequence ID" value="XM_012354156.1"/>
</dbReference>
<evidence type="ECO:0000313" key="6">
    <source>
        <dbReference type="EMBL" id="KDO19735.1"/>
    </source>
</evidence>
<evidence type="ECO:0000256" key="1">
    <source>
        <dbReference type="ARBA" id="ARBA00004245"/>
    </source>
</evidence>
<dbReference type="GO" id="GO:0005856">
    <property type="term" value="C:cytoskeleton"/>
    <property type="evidence" value="ECO:0007669"/>
    <property type="project" value="UniProtKB-SubCell"/>
</dbReference>
<protein>
    <recommendedName>
        <fullName evidence="3">KIF-binding protein</fullName>
    </recommendedName>
</protein>
<keyword evidence="7" id="KW-1185">Reference proteome</keyword>
<dbReference type="SUPFAM" id="SSF48452">
    <property type="entry name" value="TPR-like"/>
    <property type="match status" value="1"/>
</dbReference>
<keyword evidence="4" id="KW-0963">Cytoplasm</keyword>
<comment type="similarity">
    <text evidence="2">Belongs to the KIF-binding protein family.</text>
</comment>
<comment type="subcellular location">
    <subcellularLocation>
        <location evidence="1">Cytoplasm</location>
        <location evidence="1">Cytoskeleton</location>
    </subcellularLocation>
</comment>
<evidence type="ECO:0000313" key="7">
    <source>
        <dbReference type="Proteomes" id="UP000030745"/>
    </source>
</evidence>
<dbReference type="KEGG" id="spar:SPRG_15065"/>
<reference evidence="6 7" key="1">
    <citation type="journal article" date="2013" name="PLoS Genet.">
        <title>Distinctive expansion of potential virulence genes in the genome of the oomycete fish pathogen Saprolegnia parasitica.</title>
        <authorList>
            <person name="Jiang R.H."/>
            <person name="de Bruijn I."/>
            <person name="Haas B.J."/>
            <person name="Belmonte R."/>
            <person name="Lobach L."/>
            <person name="Christie J."/>
            <person name="van den Ackerveken G."/>
            <person name="Bottin A."/>
            <person name="Bulone V."/>
            <person name="Diaz-Moreno S.M."/>
            <person name="Dumas B."/>
            <person name="Fan L."/>
            <person name="Gaulin E."/>
            <person name="Govers F."/>
            <person name="Grenville-Briggs L.J."/>
            <person name="Horner N.R."/>
            <person name="Levin J.Z."/>
            <person name="Mammella M."/>
            <person name="Meijer H.J."/>
            <person name="Morris P."/>
            <person name="Nusbaum C."/>
            <person name="Oome S."/>
            <person name="Phillips A.J."/>
            <person name="van Rooyen D."/>
            <person name="Rzeszutek E."/>
            <person name="Saraiva M."/>
            <person name="Secombes C.J."/>
            <person name="Seidl M.F."/>
            <person name="Snel B."/>
            <person name="Stassen J.H."/>
            <person name="Sykes S."/>
            <person name="Tripathy S."/>
            <person name="van den Berg H."/>
            <person name="Vega-Arreguin J.C."/>
            <person name="Wawra S."/>
            <person name="Young S.K."/>
            <person name="Zeng Q."/>
            <person name="Dieguez-Uribeondo J."/>
            <person name="Russ C."/>
            <person name="Tyler B.M."/>
            <person name="van West P."/>
        </authorList>
    </citation>
    <scope>NUCLEOTIDE SEQUENCE [LARGE SCALE GENOMIC DNA]</scope>
    <source>
        <strain evidence="6 7">CBS 223.65</strain>
    </source>
</reference>
<proteinExistence type="inferred from homology"/>
<evidence type="ECO:0000256" key="3">
    <source>
        <dbReference type="ARBA" id="ARBA00016840"/>
    </source>
</evidence>
<dbReference type="OrthoDB" id="409897at2759"/>
<dbReference type="Proteomes" id="UP000030745">
    <property type="component" value="Unassembled WGS sequence"/>
</dbReference>
<dbReference type="VEuPathDB" id="FungiDB:SPRG_15065"/>
<evidence type="ECO:0000256" key="2">
    <source>
        <dbReference type="ARBA" id="ARBA00010305"/>
    </source>
</evidence>
<dbReference type="PANTHER" id="PTHR46321">
    <property type="entry name" value="KIF1-BINDING PROTEIN"/>
    <property type="match status" value="1"/>
</dbReference>
<gene>
    <name evidence="6" type="ORF">SPRG_15065</name>
</gene>
<dbReference type="GeneID" id="24136834"/>
<dbReference type="PANTHER" id="PTHR46321:SF1">
    <property type="entry name" value="KIF-BINDING PROTEIN"/>
    <property type="match status" value="1"/>
</dbReference>
<dbReference type="InterPro" id="IPR022083">
    <property type="entry name" value="KBP"/>
</dbReference>
<dbReference type="EMBL" id="KK583336">
    <property type="protein sequence ID" value="KDO19735.1"/>
    <property type="molecule type" value="Genomic_DNA"/>
</dbReference>
<keyword evidence="5" id="KW-0206">Cytoskeleton</keyword>
<evidence type="ECO:0000256" key="4">
    <source>
        <dbReference type="ARBA" id="ARBA00022490"/>
    </source>
</evidence>
<organism evidence="6 7">
    <name type="scientific">Saprolegnia parasitica (strain CBS 223.65)</name>
    <dbReference type="NCBI Taxonomy" id="695850"/>
    <lineage>
        <taxon>Eukaryota</taxon>
        <taxon>Sar</taxon>
        <taxon>Stramenopiles</taxon>
        <taxon>Oomycota</taxon>
        <taxon>Saprolegniomycetes</taxon>
        <taxon>Saprolegniales</taxon>
        <taxon>Saprolegniaceae</taxon>
        <taxon>Saprolegnia</taxon>
    </lineage>
</organism>
<dbReference type="Pfam" id="PF12309">
    <property type="entry name" value="KBP_C"/>
    <property type="match status" value="1"/>
</dbReference>
<dbReference type="InterPro" id="IPR011990">
    <property type="entry name" value="TPR-like_helical_dom_sf"/>
</dbReference>
<dbReference type="Gene3D" id="1.25.40.10">
    <property type="entry name" value="Tetratricopeptide repeat domain"/>
    <property type="match status" value="1"/>
</dbReference>
<evidence type="ECO:0000256" key="5">
    <source>
        <dbReference type="ARBA" id="ARBA00023212"/>
    </source>
</evidence>
<accession>A0A067BSF0</accession>